<evidence type="ECO:0000313" key="10">
    <source>
        <dbReference type="Proteomes" id="UP000886741"/>
    </source>
</evidence>
<evidence type="ECO:0000256" key="2">
    <source>
        <dbReference type="ARBA" id="ARBA00010876"/>
    </source>
</evidence>
<evidence type="ECO:0000259" key="8">
    <source>
        <dbReference type="SMART" id="SM00363"/>
    </source>
</evidence>
<dbReference type="CDD" id="cd02869">
    <property type="entry name" value="PseudoU_synth_RluA_like"/>
    <property type="match status" value="1"/>
</dbReference>
<dbReference type="PANTHER" id="PTHR21600:SF44">
    <property type="entry name" value="RIBOSOMAL LARGE SUBUNIT PSEUDOURIDINE SYNTHASE D"/>
    <property type="match status" value="1"/>
</dbReference>
<dbReference type="PROSITE" id="PS50889">
    <property type="entry name" value="S4"/>
    <property type="match status" value="1"/>
</dbReference>
<dbReference type="EC" id="5.4.99.-" evidence="7"/>
<comment type="catalytic activity">
    <reaction evidence="1 7">
        <text>a uridine in RNA = a pseudouridine in RNA</text>
        <dbReference type="Rhea" id="RHEA:48348"/>
        <dbReference type="Rhea" id="RHEA-COMP:12068"/>
        <dbReference type="Rhea" id="RHEA-COMP:12069"/>
        <dbReference type="ChEBI" id="CHEBI:65314"/>
        <dbReference type="ChEBI" id="CHEBI:65315"/>
    </reaction>
</comment>
<dbReference type="CDD" id="cd00165">
    <property type="entry name" value="S4"/>
    <property type="match status" value="1"/>
</dbReference>
<keyword evidence="4 7" id="KW-0413">Isomerase</keyword>
<accession>A0A9D1FAQ9</accession>
<dbReference type="Proteomes" id="UP000886741">
    <property type="component" value="Unassembled WGS sequence"/>
</dbReference>
<feature type="domain" description="RNA-binding S4" evidence="8">
    <location>
        <begin position="1"/>
        <end position="63"/>
    </location>
</feature>
<dbReference type="EMBL" id="DVJJ01000087">
    <property type="protein sequence ID" value="HIS64861.1"/>
    <property type="molecule type" value="Genomic_DNA"/>
</dbReference>
<dbReference type="InterPro" id="IPR006224">
    <property type="entry name" value="PsdUridine_synth_RluA-like_CS"/>
</dbReference>
<protein>
    <recommendedName>
        <fullName evidence="7">Pseudouridine synthase</fullName>
        <ecNumber evidence="7">5.4.99.-</ecNumber>
    </recommendedName>
</protein>
<dbReference type="InterPro" id="IPR006225">
    <property type="entry name" value="PsdUridine_synth_RluC/D"/>
</dbReference>
<reference evidence="9" key="2">
    <citation type="journal article" date="2021" name="PeerJ">
        <title>Extensive microbial diversity within the chicken gut microbiome revealed by metagenomics and culture.</title>
        <authorList>
            <person name="Gilroy R."/>
            <person name="Ravi A."/>
            <person name="Getino M."/>
            <person name="Pursley I."/>
            <person name="Horton D.L."/>
            <person name="Alikhan N.F."/>
            <person name="Baker D."/>
            <person name="Gharbi K."/>
            <person name="Hall N."/>
            <person name="Watson M."/>
            <person name="Adriaenssens E.M."/>
            <person name="Foster-Nyarko E."/>
            <person name="Jarju S."/>
            <person name="Secka A."/>
            <person name="Antonio M."/>
            <person name="Oren A."/>
            <person name="Chaudhuri R.R."/>
            <person name="La Ragione R."/>
            <person name="Hildebrand F."/>
            <person name="Pallen M.J."/>
        </authorList>
    </citation>
    <scope>NUCLEOTIDE SEQUENCE</scope>
    <source>
        <strain evidence="9">ChiBcec16-1751</strain>
    </source>
</reference>
<dbReference type="Gene3D" id="3.10.290.10">
    <property type="entry name" value="RNA-binding S4 domain"/>
    <property type="match status" value="1"/>
</dbReference>
<keyword evidence="3 6" id="KW-0694">RNA-binding</keyword>
<evidence type="ECO:0000313" key="9">
    <source>
        <dbReference type="EMBL" id="HIS64861.1"/>
    </source>
</evidence>
<evidence type="ECO:0000256" key="3">
    <source>
        <dbReference type="ARBA" id="ARBA00022884"/>
    </source>
</evidence>
<dbReference type="SUPFAM" id="SSF55120">
    <property type="entry name" value="Pseudouridine synthase"/>
    <property type="match status" value="1"/>
</dbReference>
<dbReference type="Pfam" id="PF01479">
    <property type="entry name" value="S4"/>
    <property type="match status" value="1"/>
</dbReference>
<dbReference type="GO" id="GO:0120159">
    <property type="term" value="F:rRNA pseudouridine synthase activity"/>
    <property type="evidence" value="ECO:0007669"/>
    <property type="project" value="UniProtKB-ARBA"/>
</dbReference>
<comment type="similarity">
    <text evidence="2 7">Belongs to the pseudouridine synthase RluA family.</text>
</comment>
<evidence type="ECO:0000256" key="4">
    <source>
        <dbReference type="ARBA" id="ARBA00023235"/>
    </source>
</evidence>
<dbReference type="InterPro" id="IPR050188">
    <property type="entry name" value="RluA_PseudoU_synthase"/>
</dbReference>
<dbReference type="AlphaFoldDB" id="A0A9D1FAQ9"/>
<dbReference type="InterPro" id="IPR020103">
    <property type="entry name" value="PsdUridine_synth_cat_dom_sf"/>
</dbReference>
<dbReference type="FunFam" id="3.30.2350.10:FF:000006">
    <property type="entry name" value="Pseudouridine synthase"/>
    <property type="match status" value="1"/>
</dbReference>
<dbReference type="InterPro" id="IPR036986">
    <property type="entry name" value="S4_RNA-bd_sf"/>
</dbReference>
<comment type="function">
    <text evidence="7">Responsible for synthesis of pseudouridine from uracil.</text>
</comment>
<dbReference type="PANTHER" id="PTHR21600">
    <property type="entry name" value="MITOCHONDRIAL RNA PSEUDOURIDINE SYNTHASE"/>
    <property type="match status" value="1"/>
</dbReference>
<evidence type="ECO:0000256" key="5">
    <source>
        <dbReference type="PIRSR" id="PIRSR606225-1"/>
    </source>
</evidence>
<dbReference type="GO" id="GO:0003723">
    <property type="term" value="F:RNA binding"/>
    <property type="evidence" value="ECO:0007669"/>
    <property type="project" value="UniProtKB-KW"/>
</dbReference>
<dbReference type="GO" id="GO:0000455">
    <property type="term" value="P:enzyme-directed rRNA pseudouridine synthesis"/>
    <property type="evidence" value="ECO:0007669"/>
    <property type="project" value="TreeGrafter"/>
</dbReference>
<dbReference type="Gene3D" id="3.30.2350.10">
    <property type="entry name" value="Pseudouridine synthase"/>
    <property type="match status" value="1"/>
</dbReference>
<evidence type="ECO:0000256" key="1">
    <source>
        <dbReference type="ARBA" id="ARBA00000073"/>
    </source>
</evidence>
<sequence length="289" mass="31994">MDVALTQLLEDVTRSAAQRLLEEGRVTCDGRTVKKNEKTVAGQILTVDLPEPEAVDIVPQDIPLDIRYEDDDVIVLNKPKGLVVHPAAGHADGTLVNALLYHCAGSLSGINGELRPGIVHRIDKDTSGLLIVAKNDFAHQKLAAQLADHTLARTYEAIVCGGVKDDSGTIDAPIGRHPTDRKKMAVTEKNSRHAVTHYEVIARYRGYTHIRCRLETGRTHQIRVHMAYKGHPILGDMVYGHKKPELGMDSQCLHARELTFLHPRTDMPVTVCCELPDYFTEVLSKLIPQ</sequence>
<comment type="caution">
    <text evidence="9">The sequence shown here is derived from an EMBL/GenBank/DDBJ whole genome shotgun (WGS) entry which is preliminary data.</text>
</comment>
<gene>
    <name evidence="9" type="ORF">IAA83_05765</name>
</gene>
<reference evidence="9" key="1">
    <citation type="submission" date="2020-10" db="EMBL/GenBank/DDBJ databases">
        <authorList>
            <person name="Gilroy R."/>
        </authorList>
    </citation>
    <scope>NUCLEOTIDE SEQUENCE</scope>
    <source>
        <strain evidence="9">ChiBcec16-1751</strain>
    </source>
</reference>
<name>A0A9D1FAQ9_9FIRM</name>
<dbReference type="SMART" id="SM00363">
    <property type="entry name" value="S4"/>
    <property type="match status" value="1"/>
</dbReference>
<dbReference type="SUPFAM" id="SSF55174">
    <property type="entry name" value="Alpha-L RNA-binding motif"/>
    <property type="match status" value="1"/>
</dbReference>
<dbReference type="PROSITE" id="PS01129">
    <property type="entry name" value="PSI_RLU"/>
    <property type="match status" value="1"/>
</dbReference>
<dbReference type="InterPro" id="IPR002942">
    <property type="entry name" value="S4_RNA-bd"/>
</dbReference>
<dbReference type="Pfam" id="PF00849">
    <property type="entry name" value="PseudoU_synth_2"/>
    <property type="match status" value="1"/>
</dbReference>
<dbReference type="NCBIfam" id="TIGR00005">
    <property type="entry name" value="rluA_subfam"/>
    <property type="match status" value="1"/>
</dbReference>
<evidence type="ECO:0000256" key="7">
    <source>
        <dbReference type="RuleBase" id="RU362028"/>
    </source>
</evidence>
<organism evidence="9 10">
    <name type="scientific">Candidatus Avoscillospira avistercoris</name>
    <dbReference type="NCBI Taxonomy" id="2840707"/>
    <lineage>
        <taxon>Bacteria</taxon>
        <taxon>Bacillati</taxon>
        <taxon>Bacillota</taxon>
        <taxon>Clostridia</taxon>
        <taxon>Eubacteriales</taxon>
        <taxon>Oscillospiraceae</taxon>
        <taxon>Oscillospiraceae incertae sedis</taxon>
        <taxon>Candidatus Avoscillospira</taxon>
    </lineage>
</organism>
<evidence type="ECO:0000256" key="6">
    <source>
        <dbReference type="PROSITE-ProRule" id="PRU00182"/>
    </source>
</evidence>
<dbReference type="InterPro" id="IPR006145">
    <property type="entry name" value="PsdUridine_synth_RsuA/RluA"/>
</dbReference>
<feature type="active site" evidence="5">
    <location>
        <position position="123"/>
    </location>
</feature>
<proteinExistence type="inferred from homology"/>